<name>A0ABW4BLJ9_9LACO</name>
<keyword evidence="1" id="KW-0472">Membrane</keyword>
<organism evidence="3 4">
    <name type="scientific">Lapidilactobacillus gannanensis</name>
    <dbReference type="NCBI Taxonomy" id="2486002"/>
    <lineage>
        <taxon>Bacteria</taxon>
        <taxon>Bacillati</taxon>
        <taxon>Bacillota</taxon>
        <taxon>Bacilli</taxon>
        <taxon>Lactobacillales</taxon>
        <taxon>Lactobacillaceae</taxon>
        <taxon>Lapidilactobacillus</taxon>
    </lineage>
</organism>
<feature type="signal peptide" evidence="2">
    <location>
        <begin position="1"/>
        <end position="29"/>
    </location>
</feature>
<reference evidence="4" key="1">
    <citation type="journal article" date="2019" name="Int. J. Syst. Evol. Microbiol.">
        <title>The Global Catalogue of Microorganisms (GCM) 10K type strain sequencing project: providing services to taxonomists for standard genome sequencing and annotation.</title>
        <authorList>
            <consortium name="The Broad Institute Genomics Platform"/>
            <consortium name="The Broad Institute Genome Sequencing Center for Infectious Disease"/>
            <person name="Wu L."/>
            <person name="Ma J."/>
        </authorList>
    </citation>
    <scope>NUCLEOTIDE SEQUENCE [LARGE SCALE GENOMIC DNA]</scope>
    <source>
        <strain evidence="4">CCM 8937</strain>
    </source>
</reference>
<proteinExistence type="predicted"/>
<feature type="transmembrane region" description="Helical" evidence="1">
    <location>
        <begin position="379"/>
        <end position="398"/>
    </location>
</feature>
<keyword evidence="1" id="KW-0812">Transmembrane</keyword>
<evidence type="ECO:0000313" key="3">
    <source>
        <dbReference type="EMBL" id="MFD1411074.1"/>
    </source>
</evidence>
<keyword evidence="4" id="KW-1185">Reference proteome</keyword>
<sequence length="410" mass="44280">MRTKFKVWLTMLVLFIGAISFSSRQQVKAAASNITIDGDVSDWASVPKVTASKGAQLAMTVDNNYLYWYVSVKPDGAPFTDGTTPEFSVWEPFNLQVGSQSFSLSPKPAANGSYQFPQKPGTKVAVDIQIDGTSGHSNVADNGGYVTAVAANNQYKYNDVFEGKVALSDLELTAGRLKFTLSGGPHNVGSFTASTTFDYSNQSGGGDYTGHPNIVIDGAFDDWSDVQKTKLRFSDGDYNAHNAALLQYDGNLYLYINMDPHRGASYNDFQPTTYNFKIGTQSYDVKIVKANGQPYQQLKQIGDTERVAMAHNVGEINVLTGSEGYVTRMETSTGGRTDVMEIKVPVKSFGGAADDGQTITMTNVALGNQTLTVTGGSTGPILLAAGGFGIALFGIWQFNRRKKRAEELTL</sequence>
<evidence type="ECO:0000313" key="4">
    <source>
        <dbReference type="Proteomes" id="UP001597191"/>
    </source>
</evidence>
<dbReference type="EMBL" id="JBHTOH010000034">
    <property type="protein sequence ID" value="MFD1411074.1"/>
    <property type="molecule type" value="Genomic_DNA"/>
</dbReference>
<dbReference type="RefSeq" id="WP_125648832.1">
    <property type="nucleotide sequence ID" value="NZ_JBHTOH010000034.1"/>
</dbReference>
<dbReference type="Proteomes" id="UP001597191">
    <property type="component" value="Unassembled WGS sequence"/>
</dbReference>
<dbReference type="NCBIfam" id="TIGR04145">
    <property type="entry name" value="Firmicu_CTERM"/>
    <property type="match status" value="2"/>
</dbReference>
<evidence type="ECO:0000256" key="1">
    <source>
        <dbReference type="SAM" id="Phobius"/>
    </source>
</evidence>
<feature type="chain" id="PRO_5045104103" evidence="2">
    <location>
        <begin position="30"/>
        <end position="410"/>
    </location>
</feature>
<protein>
    <submittedName>
        <fullName evidence="3">Firmicu-CTERM sorting domain-containing protein</fullName>
    </submittedName>
</protein>
<keyword evidence="1" id="KW-1133">Transmembrane helix</keyword>
<dbReference type="Gene3D" id="2.60.40.1190">
    <property type="match status" value="1"/>
</dbReference>
<gene>
    <name evidence="3" type="ORF">ACFQ4R_05555</name>
</gene>
<dbReference type="InterPro" id="IPR026409">
    <property type="entry name" value="Firmicu_CTERM"/>
</dbReference>
<evidence type="ECO:0000256" key="2">
    <source>
        <dbReference type="SAM" id="SignalP"/>
    </source>
</evidence>
<comment type="caution">
    <text evidence="3">The sequence shown here is derived from an EMBL/GenBank/DDBJ whole genome shotgun (WGS) entry which is preliminary data.</text>
</comment>
<accession>A0ABW4BLJ9</accession>
<keyword evidence="2" id="KW-0732">Signal</keyword>